<sequence length="92" mass="10722">MPRDVGPRPEGWGAQRAHRAALRQPKRAAEPREREHRRPRDAHRPPRGGPGGPQRRPKHRRPQQMQAHARGRSVRQFLTPFPFHCIVTRPTQ</sequence>
<name>A0AAX6HX68_IRIPA</name>
<keyword evidence="3" id="KW-1185">Reference proteome</keyword>
<protein>
    <submittedName>
        <fullName evidence="2">Importin-13</fullName>
    </submittedName>
</protein>
<reference evidence="2" key="1">
    <citation type="journal article" date="2023" name="GigaByte">
        <title>Genome assembly of the bearded iris, Iris pallida Lam.</title>
        <authorList>
            <person name="Bruccoleri R.E."/>
            <person name="Oakeley E.J."/>
            <person name="Faust A.M.E."/>
            <person name="Altorfer M."/>
            <person name="Dessus-Babus S."/>
            <person name="Burckhardt D."/>
            <person name="Oertli M."/>
            <person name="Naumann U."/>
            <person name="Petersen F."/>
            <person name="Wong J."/>
        </authorList>
    </citation>
    <scope>NUCLEOTIDE SEQUENCE</scope>
    <source>
        <strain evidence="2">GSM-AAB239-AS_SAM_17_03QT</strain>
    </source>
</reference>
<evidence type="ECO:0000313" key="3">
    <source>
        <dbReference type="Proteomes" id="UP001140949"/>
    </source>
</evidence>
<feature type="compositionally biased region" description="Basic and acidic residues" evidence="1">
    <location>
        <begin position="27"/>
        <end position="44"/>
    </location>
</feature>
<dbReference type="AlphaFoldDB" id="A0AAX6HX68"/>
<evidence type="ECO:0000313" key="2">
    <source>
        <dbReference type="EMBL" id="KAJ6845679.1"/>
    </source>
</evidence>
<organism evidence="2 3">
    <name type="scientific">Iris pallida</name>
    <name type="common">Sweet iris</name>
    <dbReference type="NCBI Taxonomy" id="29817"/>
    <lineage>
        <taxon>Eukaryota</taxon>
        <taxon>Viridiplantae</taxon>
        <taxon>Streptophyta</taxon>
        <taxon>Embryophyta</taxon>
        <taxon>Tracheophyta</taxon>
        <taxon>Spermatophyta</taxon>
        <taxon>Magnoliopsida</taxon>
        <taxon>Liliopsida</taxon>
        <taxon>Asparagales</taxon>
        <taxon>Iridaceae</taxon>
        <taxon>Iridoideae</taxon>
        <taxon>Irideae</taxon>
        <taxon>Iris</taxon>
    </lineage>
</organism>
<dbReference type="EMBL" id="JANAVB010005999">
    <property type="protein sequence ID" value="KAJ6845679.1"/>
    <property type="molecule type" value="Genomic_DNA"/>
</dbReference>
<feature type="compositionally biased region" description="Basic residues" evidence="1">
    <location>
        <begin position="16"/>
        <end position="26"/>
    </location>
</feature>
<comment type="caution">
    <text evidence="2">The sequence shown here is derived from an EMBL/GenBank/DDBJ whole genome shotgun (WGS) entry which is preliminary data.</text>
</comment>
<feature type="region of interest" description="Disordered" evidence="1">
    <location>
        <begin position="1"/>
        <end position="76"/>
    </location>
</feature>
<accession>A0AAX6HX68</accession>
<evidence type="ECO:0000256" key="1">
    <source>
        <dbReference type="SAM" id="MobiDB-lite"/>
    </source>
</evidence>
<reference evidence="2" key="2">
    <citation type="submission" date="2023-04" db="EMBL/GenBank/DDBJ databases">
        <authorList>
            <person name="Bruccoleri R.E."/>
            <person name="Oakeley E.J."/>
            <person name="Faust A.-M."/>
            <person name="Dessus-Babus S."/>
            <person name="Altorfer M."/>
            <person name="Burckhardt D."/>
            <person name="Oertli M."/>
            <person name="Naumann U."/>
            <person name="Petersen F."/>
            <person name="Wong J."/>
        </authorList>
    </citation>
    <scope>NUCLEOTIDE SEQUENCE</scope>
    <source>
        <strain evidence="2">GSM-AAB239-AS_SAM_17_03QT</strain>
        <tissue evidence="2">Leaf</tissue>
    </source>
</reference>
<gene>
    <name evidence="2" type="ORF">M6B38_286605</name>
</gene>
<proteinExistence type="predicted"/>
<dbReference type="Proteomes" id="UP001140949">
    <property type="component" value="Unassembled WGS sequence"/>
</dbReference>